<gene>
    <name evidence="1" type="ORF">EZS27_038137</name>
    <name evidence="2" type="ORF">EZS27_038138</name>
</gene>
<evidence type="ECO:0000313" key="1">
    <source>
        <dbReference type="EMBL" id="KAA6310582.1"/>
    </source>
</evidence>
<dbReference type="AlphaFoldDB" id="A0A5J4PQI8"/>
<feature type="non-terminal residue" evidence="2">
    <location>
        <position position="25"/>
    </location>
</feature>
<evidence type="ECO:0000313" key="2">
    <source>
        <dbReference type="EMBL" id="KAA6310583.1"/>
    </source>
</evidence>
<dbReference type="EMBL" id="SNRY01007351">
    <property type="protein sequence ID" value="KAA6310583.1"/>
    <property type="molecule type" value="Genomic_DNA"/>
</dbReference>
<comment type="caution">
    <text evidence="2">The sequence shown here is derived from an EMBL/GenBank/DDBJ whole genome shotgun (WGS) entry which is preliminary data.</text>
</comment>
<sequence length="25" mass="2928">MEQANRQILKCKMQYLFGGTDNLLI</sequence>
<dbReference type="EMBL" id="SNRY01007351">
    <property type="protein sequence ID" value="KAA6310582.1"/>
    <property type="molecule type" value="Genomic_DNA"/>
</dbReference>
<name>A0A5J4PQI8_9ZZZZ</name>
<accession>A0A5J4PQI8</accession>
<organism evidence="2">
    <name type="scientific">termite gut metagenome</name>
    <dbReference type="NCBI Taxonomy" id="433724"/>
    <lineage>
        <taxon>unclassified sequences</taxon>
        <taxon>metagenomes</taxon>
        <taxon>organismal metagenomes</taxon>
    </lineage>
</organism>
<reference evidence="2" key="1">
    <citation type="submission" date="2019-03" db="EMBL/GenBank/DDBJ databases">
        <title>Single cell metagenomics reveals metabolic interactions within the superorganism composed of flagellate Streblomastix strix and complex community of Bacteroidetes bacteria on its surface.</title>
        <authorList>
            <person name="Treitli S.C."/>
            <person name="Kolisko M."/>
            <person name="Husnik F."/>
            <person name="Keeling P."/>
            <person name="Hampl V."/>
        </authorList>
    </citation>
    <scope>NUCLEOTIDE SEQUENCE</scope>
    <source>
        <strain evidence="2">STM</strain>
    </source>
</reference>
<proteinExistence type="predicted"/>
<protein>
    <submittedName>
        <fullName evidence="2">Uncharacterized protein</fullName>
    </submittedName>
</protein>